<feature type="region of interest" description="Disordered" evidence="1">
    <location>
        <begin position="235"/>
        <end position="308"/>
    </location>
</feature>
<evidence type="ECO:0000313" key="3">
    <source>
        <dbReference type="EMBL" id="OWK31435.1"/>
    </source>
</evidence>
<keyword evidence="2" id="KW-0472">Membrane</keyword>
<keyword evidence="2" id="KW-1133">Transmembrane helix</keyword>
<organism evidence="3 4">
    <name type="scientific">Sphingomonas dokdonensis</name>
    <dbReference type="NCBI Taxonomy" id="344880"/>
    <lineage>
        <taxon>Bacteria</taxon>
        <taxon>Pseudomonadati</taxon>
        <taxon>Pseudomonadota</taxon>
        <taxon>Alphaproteobacteria</taxon>
        <taxon>Sphingomonadales</taxon>
        <taxon>Sphingomonadaceae</taxon>
        <taxon>Sphingomonas</taxon>
    </lineage>
</organism>
<feature type="transmembrane region" description="Helical" evidence="2">
    <location>
        <begin position="58"/>
        <end position="82"/>
    </location>
</feature>
<evidence type="ECO:0000313" key="4">
    <source>
        <dbReference type="Proteomes" id="UP000197290"/>
    </source>
</evidence>
<dbReference type="EMBL" id="NBBI01000002">
    <property type="protein sequence ID" value="OWK31435.1"/>
    <property type="molecule type" value="Genomic_DNA"/>
</dbReference>
<feature type="transmembrane region" description="Helical" evidence="2">
    <location>
        <begin position="12"/>
        <end position="38"/>
    </location>
</feature>
<sequence>MNAEQRAAHMKRAMVPAALLIIGVVAATLIAALPQALLDVLMWRLGLPYILSAATPPIGAFGRTMLALIALVPFVVIAALMLRQRGYRIGAQPLPALANPDAALRAPTIRRADAHPDAAPRRPIRAEEDLGPPLPMVTAKPLFRDRSGEQDLPRDLDQPLAAFDPVSIPDVPRDPVPVVSRLSPAVASRHDLAPTAPSAIETKATPEPSGPAPFEAAPLARLDAVTPDTELVRMDDARRDQPRPPAVETGKAAEEPVTAAPLETPTRDRGVPLSSLLDRLERGARQRQAPPKPETVSPTPAPADQPETLADTLLMLRQMARR</sequence>
<protein>
    <submittedName>
        <fullName evidence="3">Uncharacterized protein</fullName>
    </submittedName>
</protein>
<reference evidence="3 4" key="1">
    <citation type="submission" date="2017-03" db="EMBL/GenBank/DDBJ databases">
        <title>Genome sequence of Sphingomonas dokdonensis DSM 21029.</title>
        <authorList>
            <person name="Poehlein A."/>
            <person name="Wuebbeler J.H."/>
            <person name="Steinbuechel A."/>
            <person name="Daniel R."/>
        </authorList>
    </citation>
    <scope>NUCLEOTIDE SEQUENCE [LARGE SCALE GENOMIC DNA]</scope>
    <source>
        <strain evidence="3 4">DSM 21029</strain>
    </source>
</reference>
<gene>
    <name evidence="3" type="ORF">SPDO_14440</name>
</gene>
<keyword evidence="4" id="KW-1185">Reference proteome</keyword>
<dbReference type="AlphaFoldDB" id="A0A245ZNX8"/>
<proteinExistence type="predicted"/>
<dbReference type="Proteomes" id="UP000197290">
    <property type="component" value="Unassembled WGS sequence"/>
</dbReference>
<evidence type="ECO:0000256" key="2">
    <source>
        <dbReference type="SAM" id="Phobius"/>
    </source>
</evidence>
<accession>A0A245ZNX8</accession>
<name>A0A245ZNX8_9SPHN</name>
<keyword evidence="2" id="KW-0812">Transmembrane</keyword>
<evidence type="ECO:0000256" key="1">
    <source>
        <dbReference type="SAM" id="MobiDB-lite"/>
    </source>
</evidence>
<comment type="caution">
    <text evidence="3">The sequence shown here is derived from an EMBL/GenBank/DDBJ whole genome shotgun (WGS) entry which is preliminary data.</text>
</comment>